<dbReference type="SUPFAM" id="SSF51735">
    <property type="entry name" value="NAD(P)-binding Rossmann-fold domains"/>
    <property type="match status" value="1"/>
</dbReference>
<feature type="binding site" evidence="11">
    <location>
        <begin position="239"/>
        <end position="240"/>
    </location>
    <ligand>
        <name>NAD(+)</name>
        <dbReference type="ChEBI" id="CHEBI:57540"/>
    </ligand>
</feature>
<dbReference type="OrthoDB" id="9804592at2"/>
<keyword evidence="15" id="KW-1185">Reference proteome</keyword>
<evidence type="ECO:0000313" key="15">
    <source>
        <dbReference type="Proteomes" id="UP000254134"/>
    </source>
</evidence>
<dbReference type="SUPFAM" id="SSF52283">
    <property type="entry name" value="Formate/glycerate dehydrogenase catalytic domain-like"/>
    <property type="match status" value="1"/>
</dbReference>
<reference evidence="14 15" key="1">
    <citation type="submission" date="2018-07" db="EMBL/GenBank/DDBJ databases">
        <title>High-quality-draft genome sequence of Gaiella occulta.</title>
        <authorList>
            <person name="Severino R."/>
            <person name="Froufe H.J.C."/>
            <person name="Rainey F.A."/>
            <person name="Barroso C."/>
            <person name="Albuquerque L."/>
            <person name="Lobo-Da-Cunha A."/>
            <person name="Da Costa M.S."/>
            <person name="Egas C."/>
        </authorList>
    </citation>
    <scope>NUCLEOTIDE SEQUENCE [LARGE SCALE GENOMIC DNA]</scope>
    <source>
        <strain evidence="14 15">F2-233</strain>
    </source>
</reference>
<dbReference type="GO" id="GO:0000166">
    <property type="term" value="F:nucleotide binding"/>
    <property type="evidence" value="ECO:0007669"/>
    <property type="project" value="UniProtKB-KW"/>
</dbReference>
<dbReference type="EC" id="1.4.1.1" evidence="3 8"/>
<dbReference type="GO" id="GO:0042853">
    <property type="term" value="P:L-alanine catabolic process"/>
    <property type="evidence" value="ECO:0007669"/>
    <property type="project" value="UniProtKB-UniPathway"/>
</dbReference>
<sequence>MRIGIPREIKRKEFRVALTPAGALELTSSGHQVTVETAAGEGSGFSDDDYRAASAHIAPTAEDVWSDAELLLKVKEPIPQEYPLLREELVVFTYLHIAADEPLTRALLESGTTAIAYETVQLPDGRLPLLAPMSEVAGRLAPQMGATSLEKARGGRGILLGGVPGVPPAKVVILGGGIVGYNAALIASGMRAHVLVLDQSVDRIRALETMLDGRAQLAMSSRLEIEHAISDADMVIGAVLVPGALAPKLVTREILASMKPGAVLVDVAIDQGGCFETSRPTTHDDPVYEVDGIVHYCVANMPGAVPVTSTRALTNATFPYIELIAREGIEAAIDRLAPLAAGVNVARGVITHQAVADAHGLPFEALSTVLAGTGTRRPHAVAASLAHGA</sequence>
<comment type="similarity">
    <text evidence="2 8">Belongs to the AlaDH/PNT family.</text>
</comment>
<evidence type="ECO:0000256" key="1">
    <source>
        <dbReference type="ARBA" id="ARBA00005206"/>
    </source>
</evidence>
<dbReference type="InterPro" id="IPR008141">
    <property type="entry name" value="Ala_DH"/>
</dbReference>
<feature type="binding site" evidence="11">
    <location>
        <position position="203"/>
    </location>
    <ligand>
        <name>NAD(+)</name>
        <dbReference type="ChEBI" id="CHEBI:57540"/>
    </ligand>
</feature>
<reference evidence="15" key="2">
    <citation type="journal article" date="2019" name="MicrobiologyOpen">
        <title>High-quality draft genome sequence of Gaiella occulta isolated from a 150 meter deep mineral water borehole and comparison with the genome sequences of other deep-branching lineages of the phylum Actinobacteria.</title>
        <authorList>
            <person name="Severino R."/>
            <person name="Froufe H.J.C."/>
            <person name="Barroso C."/>
            <person name="Albuquerque L."/>
            <person name="Lobo-da-Cunha A."/>
            <person name="da Costa M.S."/>
            <person name="Egas C."/>
        </authorList>
    </citation>
    <scope>NUCLEOTIDE SEQUENCE [LARGE SCALE GENOMIC DNA]</scope>
    <source>
        <strain evidence="15">F2-233</strain>
    </source>
</reference>
<evidence type="ECO:0000256" key="9">
    <source>
        <dbReference type="PIRSR" id="PIRSR000183-1"/>
    </source>
</evidence>
<comment type="function">
    <text evidence="8">Catalyzes the reversible reductive amination of pyruvate to L-alanine.</text>
</comment>
<feature type="active site" description="Proton donor/acceptor" evidence="9">
    <location>
        <position position="270"/>
    </location>
</feature>
<evidence type="ECO:0000313" key="14">
    <source>
        <dbReference type="EMBL" id="RDI73611.1"/>
    </source>
</evidence>
<dbReference type="InterPro" id="IPR007698">
    <property type="entry name" value="AlaDH/PNT_NAD(H)-bd"/>
</dbReference>
<dbReference type="GO" id="GO:0000286">
    <property type="term" value="F:alanine dehydrogenase activity"/>
    <property type="evidence" value="ECO:0007669"/>
    <property type="project" value="UniProtKB-UniRule"/>
</dbReference>
<accession>A0A7M2YTY9</accession>
<feature type="binding site" evidence="10">
    <location>
        <position position="15"/>
    </location>
    <ligand>
        <name>substrate</name>
    </ligand>
</feature>
<dbReference type="AlphaFoldDB" id="A0A7M2YTY9"/>
<feature type="binding site" evidence="11">
    <location>
        <begin position="267"/>
        <end position="270"/>
    </location>
    <ligand>
        <name>NAD(+)</name>
        <dbReference type="ChEBI" id="CHEBI:57540"/>
    </ligand>
</feature>
<comment type="pathway">
    <text evidence="1 8">Amino-acid degradation; L-alanine degradation via dehydrogenase pathway; NH(3) and pyruvate from L-alanine: step 1/1.</text>
</comment>
<protein>
    <recommendedName>
        <fullName evidence="7 8">Alanine dehydrogenase</fullName>
        <ecNumber evidence="3 8">1.4.1.1</ecNumber>
    </recommendedName>
</protein>
<evidence type="ECO:0000256" key="5">
    <source>
        <dbReference type="ARBA" id="ARBA00023027"/>
    </source>
</evidence>
<evidence type="ECO:0000256" key="6">
    <source>
        <dbReference type="ARBA" id="ARBA00065528"/>
    </source>
</evidence>
<comment type="subunit">
    <text evidence="6">Homohexamer. Trimer of dimers.</text>
</comment>
<feature type="active site" description="Proton donor/acceptor" evidence="9">
    <location>
        <position position="96"/>
    </location>
</feature>
<dbReference type="CDD" id="cd05305">
    <property type="entry name" value="L-AlaDH"/>
    <property type="match status" value="1"/>
</dbReference>
<organism evidence="14 15">
    <name type="scientific">Gaiella occulta</name>
    <dbReference type="NCBI Taxonomy" id="1002870"/>
    <lineage>
        <taxon>Bacteria</taxon>
        <taxon>Bacillati</taxon>
        <taxon>Actinomycetota</taxon>
        <taxon>Thermoleophilia</taxon>
        <taxon>Gaiellales</taxon>
        <taxon>Gaiellaceae</taxon>
        <taxon>Gaiella</taxon>
    </lineage>
</organism>
<dbReference type="PANTHER" id="PTHR42795">
    <property type="entry name" value="ALANINE DEHYDROGENASE"/>
    <property type="match status" value="1"/>
</dbReference>
<keyword evidence="5 8" id="KW-0520">NAD</keyword>
<dbReference type="NCBIfam" id="TIGR00518">
    <property type="entry name" value="alaDH"/>
    <property type="match status" value="1"/>
</dbReference>
<feature type="binding site" evidence="11">
    <location>
        <position position="279"/>
    </location>
    <ligand>
        <name>NAD(+)</name>
        <dbReference type="ChEBI" id="CHEBI:57540"/>
    </ligand>
</feature>
<evidence type="ECO:0000256" key="4">
    <source>
        <dbReference type="ARBA" id="ARBA00023002"/>
    </source>
</evidence>
<feature type="binding site" evidence="11">
    <location>
        <position position="134"/>
    </location>
    <ligand>
        <name>NAD(+)</name>
        <dbReference type="ChEBI" id="CHEBI:57540"/>
    </ligand>
</feature>
<dbReference type="SMART" id="SM01003">
    <property type="entry name" value="AlaDh_PNT_N"/>
    <property type="match status" value="1"/>
</dbReference>
<dbReference type="Pfam" id="PF01262">
    <property type="entry name" value="AlaDh_PNT_C"/>
    <property type="match status" value="1"/>
</dbReference>
<dbReference type="FunFam" id="3.40.50.720:FF:000049">
    <property type="entry name" value="Alanine dehydrogenase"/>
    <property type="match status" value="1"/>
</dbReference>
<feature type="binding site" evidence="11">
    <location>
        <position position="198"/>
    </location>
    <ligand>
        <name>NAD(+)</name>
        <dbReference type="ChEBI" id="CHEBI:57540"/>
    </ligand>
</feature>
<dbReference type="PANTHER" id="PTHR42795:SF1">
    <property type="entry name" value="ALANINE DEHYDROGENASE"/>
    <property type="match status" value="1"/>
</dbReference>
<dbReference type="PIRSF" id="PIRSF000183">
    <property type="entry name" value="Alanine_dh"/>
    <property type="match status" value="1"/>
</dbReference>
<evidence type="ECO:0000256" key="2">
    <source>
        <dbReference type="ARBA" id="ARBA00005689"/>
    </source>
</evidence>
<dbReference type="EMBL" id="QQZY01000008">
    <property type="protein sequence ID" value="RDI73611.1"/>
    <property type="molecule type" value="Genomic_DNA"/>
</dbReference>
<gene>
    <name evidence="14" type="ORF">Gocc_2752</name>
</gene>
<keyword evidence="4 8" id="KW-0560">Oxidoreductase</keyword>
<evidence type="ECO:0000256" key="8">
    <source>
        <dbReference type="PIRNR" id="PIRNR000183"/>
    </source>
</evidence>
<dbReference type="RefSeq" id="WP_114797147.1">
    <property type="nucleotide sequence ID" value="NZ_QQZY01000008.1"/>
</dbReference>
<comment type="catalytic activity">
    <reaction evidence="8">
        <text>L-alanine + NAD(+) + H2O = pyruvate + NH4(+) + NADH + H(+)</text>
        <dbReference type="Rhea" id="RHEA:18405"/>
        <dbReference type="ChEBI" id="CHEBI:15361"/>
        <dbReference type="ChEBI" id="CHEBI:15377"/>
        <dbReference type="ChEBI" id="CHEBI:15378"/>
        <dbReference type="ChEBI" id="CHEBI:28938"/>
        <dbReference type="ChEBI" id="CHEBI:57540"/>
        <dbReference type="ChEBI" id="CHEBI:57945"/>
        <dbReference type="ChEBI" id="CHEBI:57972"/>
        <dbReference type="EC" id="1.4.1.1"/>
    </reaction>
</comment>
<feature type="binding site" evidence="11">
    <location>
        <begin position="298"/>
        <end position="301"/>
    </location>
    <ligand>
        <name>NAD(+)</name>
        <dbReference type="ChEBI" id="CHEBI:57540"/>
    </ligand>
</feature>
<dbReference type="Pfam" id="PF05222">
    <property type="entry name" value="AlaDh_PNT_N"/>
    <property type="match status" value="1"/>
</dbReference>
<feature type="domain" description="Alanine dehydrogenase/pyridine nucleotide transhydrogenase N-terminal" evidence="13">
    <location>
        <begin position="4"/>
        <end position="137"/>
    </location>
</feature>
<feature type="binding site" evidence="11">
    <location>
        <position position="220"/>
    </location>
    <ligand>
        <name>NAD(+)</name>
        <dbReference type="ChEBI" id="CHEBI:57540"/>
    </ligand>
</feature>
<evidence type="ECO:0000256" key="3">
    <source>
        <dbReference type="ARBA" id="ARBA00012897"/>
    </source>
</evidence>
<dbReference type="GO" id="GO:0005886">
    <property type="term" value="C:plasma membrane"/>
    <property type="evidence" value="ECO:0007669"/>
    <property type="project" value="TreeGrafter"/>
</dbReference>
<comment type="caution">
    <text evidence="14">The sequence shown here is derived from an EMBL/GenBank/DDBJ whole genome shotgun (WGS) entry which is preliminary data.</text>
</comment>
<dbReference type="InterPro" id="IPR036291">
    <property type="entry name" value="NAD(P)-bd_dom_sf"/>
</dbReference>
<keyword evidence="11" id="KW-0547">Nucleotide-binding</keyword>
<evidence type="ECO:0000256" key="11">
    <source>
        <dbReference type="PIRSR" id="PIRSR000183-3"/>
    </source>
</evidence>
<name>A0A7M2YTY9_9ACTN</name>
<evidence type="ECO:0000259" key="12">
    <source>
        <dbReference type="SMART" id="SM01002"/>
    </source>
</evidence>
<dbReference type="SMART" id="SM01002">
    <property type="entry name" value="AlaDh_PNT_C"/>
    <property type="match status" value="1"/>
</dbReference>
<evidence type="ECO:0000256" key="10">
    <source>
        <dbReference type="PIRSR" id="PIRSR000183-2"/>
    </source>
</evidence>
<dbReference type="Proteomes" id="UP000254134">
    <property type="component" value="Unassembled WGS sequence"/>
</dbReference>
<feature type="binding site" evidence="10">
    <location>
        <position position="75"/>
    </location>
    <ligand>
        <name>substrate</name>
    </ligand>
</feature>
<evidence type="ECO:0000256" key="7">
    <source>
        <dbReference type="ARBA" id="ARBA00072341"/>
    </source>
</evidence>
<feature type="domain" description="Alanine dehydrogenase/pyridine nucleotide transhydrogenase NAD(H)-binding" evidence="12">
    <location>
        <begin position="149"/>
        <end position="297"/>
    </location>
</feature>
<dbReference type="Gene3D" id="3.40.50.720">
    <property type="entry name" value="NAD(P)-binding Rossmann-like Domain"/>
    <property type="match status" value="2"/>
</dbReference>
<dbReference type="InterPro" id="IPR007886">
    <property type="entry name" value="AlaDH/PNT_N"/>
</dbReference>
<proteinExistence type="inferred from homology"/>
<evidence type="ECO:0000259" key="13">
    <source>
        <dbReference type="SMART" id="SM01003"/>
    </source>
</evidence>
<dbReference type="UniPathway" id="UPA00527">
    <property type="reaction ID" value="UER00585"/>
</dbReference>